<proteinExistence type="inferred from homology"/>
<dbReference type="SUPFAM" id="SSF51197">
    <property type="entry name" value="Clavaminate synthase-like"/>
    <property type="match status" value="1"/>
</dbReference>
<dbReference type="EMBL" id="LAZP02000106">
    <property type="protein sequence ID" value="PFH60816.1"/>
    <property type="molecule type" value="Genomic_DNA"/>
</dbReference>
<comment type="caution">
    <text evidence="6">The sequence shown here is derived from an EMBL/GenBank/DDBJ whole genome shotgun (WGS) entry which is preliminary data.</text>
</comment>
<evidence type="ECO:0000313" key="7">
    <source>
        <dbReference type="Proteomes" id="UP000037136"/>
    </source>
</evidence>
<sequence length="326" mass="35149">MVPDSLSPSQVAAFHRDGYLILRNALDSATVVALLAETQRLLSTLSLSDHPMTRFTTGTSDAGHVGDDYFLTSGDSVRFFFEEDAFDADGKLAVADPRMAVNKMGHGLHRQSPPFAALSSSSSSSSSSSCSSSASSPSPPAIARALGFRDPRVLQSMVICKHPRLGGAVAPHQDSSFLYTTPPSALGFWYALEDAGRDNGCLWFLPGSHRWAPIAKRLVRKPGGTDMVDNHGPRFPGVGGPDPGPDPDPDPDAVYVPGEVCAGDLVLIHGNLLHKSEKNTSEKGRIIYTFHIIEAEGTTYDERNWLQPSQEGFTKLYHPEHRTAHG</sequence>
<evidence type="ECO:0008006" key="8">
    <source>
        <dbReference type="Google" id="ProtNLM"/>
    </source>
</evidence>
<evidence type="ECO:0000256" key="5">
    <source>
        <dbReference type="SAM" id="MobiDB-lite"/>
    </source>
</evidence>
<dbReference type="AlphaFoldDB" id="A0A2A9PJ15"/>
<gene>
    <name evidence="6" type="ORF">XA68_10277</name>
</gene>
<name>A0A2A9PJ15_OPHUN</name>
<keyword evidence="3" id="KW-0479">Metal-binding</keyword>
<dbReference type="Gene3D" id="2.60.120.620">
    <property type="entry name" value="q2cbj1_9rhob like domain"/>
    <property type="match status" value="1"/>
</dbReference>
<dbReference type="PANTHER" id="PTHR20883">
    <property type="entry name" value="PHYTANOYL-COA DIOXYGENASE DOMAIN CONTAINING 1"/>
    <property type="match status" value="1"/>
</dbReference>
<accession>A0A2A9PJ15</accession>
<feature type="region of interest" description="Disordered" evidence="5">
    <location>
        <begin position="222"/>
        <end position="250"/>
    </location>
</feature>
<keyword evidence="4" id="KW-0408">Iron</keyword>
<reference evidence="6 7" key="2">
    <citation type="journal article" date="2017" name="Sci. Rep.">
        <title>Ant-infecting Ophiocordyceps genomes reveal a high diversity of potential behavioral manipulation genes and a possible major role for enterotoxins.</title>
        <authorList>
            <person name="de Bekker C."/>
            <person name="Ohm R.A."/>
            <person name="Evans H.C."/>
            <person name="Brachmann A."/>
            <person name="Hughes D.P."/>
        </authorList>
    </citation>
    <scope>NUCLEOTIDE SEQUENCE [LARGE SCALE GENOMIC DNA]</scope>
    <source>
        <strain evidence="6 7">SC16a</strain>
    </source>
</reference>
<dbReference type="GO" id="GO:0046872">
    <property type="term" value="F:metal ion binding"/>
    <property type="evidence" value="ECO:0007669"/>
    <property type="project" value="UniProtKB-KW"/>
</dbReference>
<reference evidence="6 7" key="1">
    <citation type="journal article" date="2015" name="BMC Genomics">
        <title>Gene expression during zombie ant biting behavior reflects the complexity underlying fungal parasitic behavioral manipulation.</title>
        <authorList>
            <person name="de Bekker C."/>
            <person name="Ohm R.A."/>
            <person name="Loreto R.G."/>
            <person name="Sebastian A."/>
            <person name="Albert I."/>
            <person name="Merrow M."/>
            <person name="Brachmann A."/>
            <person name="Hughes D.P."/>
        </authorList>
    </citation>
    <scope>NUCLEOTIDE SEQUENCE [LARGE SCALE GENOMIC DNA]</scope>
    <source>
        <strain evidence="6 7">SC16a</strain>
    </source>
</reference>
<organism evidence="6 7">
    <name type="scientific">Ophiocordyceps unilateralis</name>
    <name type="common">Zombie-ant fungus</name>
    <name type="synonym">Torrubia unilateralis</name>
    <dbReference type="NCBI Taxonomy" id="268505"/>
    <lineage>
        <taxon>Eukaryota</taxon>
        <taxon>Fungi</taxon>
        <taxon>Dikarya</taxon>
        <taxon>Ascomycota</taxon>
        <taxon>Pezizomycotina</taxon>
        <taxon>Sordariomycetes</taxon>
        <taxon>Hypocreomycetidae</taxon>
        <taxon>Hypocreales</taxon>
        <taxon>Ophiocordycipitaceae</taxon>
        <taxon>Ophiocordyceps</taxon>
    </lineage>
</organism>
<evidence type="ECO:0000256" key="2">
    <source>
        <dbReference type="ARBA" id="ARBA00005830"/>
    </source>
</evidence>
<dbReference type="Proteomes" id="UP000037136">
    <property type="component" value="Unassembled WGS sequence"/>
</dbReference>
<protein>
    <recommendedName>
        <fullName evidence="8">Fe2OG dioxygenase domain-containing protein</fullName>
    </recommendedName>
</protein>
<dbReference type="InterPro" id="IPR008775">
    <property type="entry name" value="Phytyl_CoA_dOase-like"/>
</dbReference>
<dbReference type="OrthoDB" id="445007at2759"/>
<evidence type="ECO:0000313" key="6">
    <source>
        <dbReference type="EMBL" id="PFH60816.1"/>
    </source>
</evidence>
<keyword evidence="7" id="KW-1185">Reference proteome</keyword>
<dbReference type="PANTHER" id="PTHR20883:SF15">
    <property type="entry name" value="PHYTANOYL-COA DIOXYGENASE DOMAIN-CONTAINING PROTEIN 1"/>
    <property type="match status" value="1"/>
</dbReference>
<evidence type="ECO:0000256" key="3">
    <source>
        <dbReference type="ARBA" id="ARBA00022723"/>
    </source>
</evidence>
<evidence type="ECO:0000256" key="4">
    <source>
        <dbReference type="ARBA" id="ARBA00023004"/>
    </source>
</evidence>
<dbReference type="Pfam" id="PF05721">
    <property type="entry name" value="PhyH"/>
    <property type="match status" value="1"/>
</dbReference>
<comment type="similarity">
    <text evidence="2">Belongs to the PhyH family.</text>
</comment>
<dbReference type="STRING" id="268505.A0A2A9PJ15"/>
<comment type="cofactor">
    <cofactor evidence="1">
        <name>Fe cation</name>
        <dbReference type="ChEBI" id="CHEBI:24875"/>
    </cofactor>
</comment>
<evidence type="ECO:0000256" key="1">
    <source>
        <dbReference type="ARBA" id="ARBA00001962"/>
    </source>
</evidence>